<organism evidence="3 4">
    <name type="scientific">Cohnella nanjingensis</name>
    <dbReference type="NCBI Taxonomy" id="1387779"/>
    <lineage>
        <taxon>Bacteria</taxon>
        <taxon>Bacillati</taxon>
        <taxon>Bacillota</taxon>
        <taxon>Bacilli</taxon>
        <taxon>Bacillales</taxon>
        <taxon>Paenibacillaceae</taxon>
        <taxon>Cohnella</taxon>
    </lineage>
</organism>
<feature type="transmembrane region" description="Helical" evidence="1">
    <location>
        <begin position="48"/>
        <end position="70"/>
    </location>
</feature>
<feature type="transmembrane region" description="Helical" evidence="1">
    <location>
        <begin position="127"/>
        <end position="144"/>
    </location>
</feature>
<dbReference type="AlphaFoldDB" id="A0A7X0RKY2"/>
<gene>
    <name evidence="3" type="ORF">H7C19_01010</name>
</gene>
<evidence type="ECO:0000313" key="3">
    <source>
        <dbReference type="EMBL" id="MBB6669261.1"/>
    </source>
</evidence>
<evidence type="ECO:0000256" key="1">
    <source>
        <dbReference type="SAM" id="Phobius"/>
    </source>
</evidence>
<proteinExistence type="predicted"/>
<feature type="transmembrane region" description="Helical" evidence="1">
    <location>
        <begin position="156"/>
        <end position="174"/>
    </location>
</feature>
<feature type="transmembrane region" description="Helical" evidence="1">
    <location>
        <begin position="12"/>
        <end position="28"/>
    </location>
</feature>
<evidence type="ECO:0000313" key="4">
    <source>
        <dbReference type="Proteomes" id="UP000547209"/>
    </source>
</evidence>
<dbReference type="EMBL" id="JACJVP010000001">
    <property type="protein sequence ID" value="MBB6669261.1"/>
    <property type="molecule type" value="Genomic_DNA"/>
</dbReference>
<dbReference type="InterPro" id="IPR026841">
    <property type="entry name" value="Aur1/Ipt1"/>
</dbReference>
<comment type="caution">
    <text evidence="3">The sequence shown here is derived from an EMBL/GenBank/DDBJ whole genome shotgun (WGS) entry which is preliminary data.</text>
</comment>
<dbReference type="SUPFAM" id="SSF48317">
    <property type="entry name" value="Acid phosphatase/Vanadium-dependent haloperoxidase"/>
    <property type="match status" value="1"/>
</dbReference>
<feature type="transmembrane region" description="Helical" evidence="1">
    <location>
        <begin position="180"/>
        <end position="198"/>
    </location>
</feature>
<dbReference type="Gene3D" id="1.20.144.10">
    <property type="entry name" value="Phosphatidic acid phosphatase type 2/haloperoxidase"/>
    <property type="match status" value="1"/>
</dbReference>
<accession>A0A7X0RKY2</accession>
<feature type="domain" description="Inositolphosphotransferase Aur1/Ipt1" evidence="2">
    <location>
        <begin position="27"/>
        <end position="192"/>
    </location>
</feature>
<keyword evidence="4" id="KW-1185">Reference proteome</keyword>
<dbReference type="InterPro" id="IPR036938">
    <property type="entry name" value="PAP2/HPO_sf"/>
</dbReference>
<sequence>MNLQFWKQARPLLWMLAIPALGVIYTLSNRAGLNVYSLATTMDDKTPFVPAFVLPYSLWYPFLAAVLIGLFRKDPRLYFRTLSALCLGLVTCYVIYFVFQTTVSRPEVPPGPGWSSALLRFVYANDMPYNCFPSIHVLTSYLMIKSFRPFGRWARCLILLVGTAIIVSTVMIKQHVIADVAAGILLAEIVYLIADWALRQTLFRSQGDAREGYALSEDR</sequence>
<evidence type="ECO:0000259" key="2">
    <source>
        <dbReference type="Pfam" id="PF14378"/>
    </source>
</evidence>
<keyword evidence="1" id="KW-0472">Membrane</keyword>
<keyword evidence="1" id="KW-0812">Transmembrane</keyword>
<protein>
    <submittedName>
        <fullName evidence="3">Phosphatase PAP2 family protein</fullName>
    </submittedName>
</protein>
<dbReference type="Proteomes" id="UP000547209">
    <property type="component" value="Unassembled WGS sequence"/>
</dbReference>
<name>A0A7X0RKY2_9BACL</name>
<keyword evidence="1" id="KW-1133">Transmembrane helix</keyword>
<dbReference type="Pfam" id="PF14378">
    <property type="entry name" value="PAP2_3"/>
    <property type="match status" value="1"/>
</dbReference>
<dbReference type="RefSeq" id="WP_185140690.1">
    <property type="nucleotide sequence ID" value="NZ_JACJVP010000001.1"/>
</dbReference>
<dbReference type="GO" id="GO:0016020">
    <property type="term" value="C:membrane"/>
    <property type="evidence" value="ECO:0007669"/>
    <property type="project" value="UniProtKB-SubCell"/>
</dbReference>
<reference evidence="3 4" key="1">
    <citation type="submission" date="2020-08" db="EMBL/GenBank/DDBJ databases">
        <title>Cohnella phylogeny.</title>
        <authorList>
            <person name="Dunlap C."/>
        </authorList>
    </citation>
    <scope>NUCLEOTIDE SEQUENCE [LARGE SCALE GENOMIC DNA]</scope>
    <source>
        <strain evidence="3 4">DSM 28246</strain>
    </source>
</reference>
<feature type="transmembrane region" description="Helical" evidence="1">
    <location>
        <begin position="77"/>
        <end position="99"/>
    </location>
</feature>